<dbReference type="EMBL" id="JAAIUW010000133">
    <property type="protein sequence ID" value="KAF7800873.1"/>
    <property type="molecule type" value="Genomic_DNA"/>
</dbReference>
<protein>
    <submittedName>
        <fullName evidence="1">Uncharacterized protein</fullName>
    </submittedName>
</protein>
<evidence type="ECO:0000313" key="2">
    <source>
        <dbReference type="Proteomes" id="UP000634136"/>
    </source>
</evidence>
<reference evidence="1" key="1">
    <citation type="submission" date="2020-09" db="EMBL/GenBank/DDBJ databases">
        <title>Genome-Enabled Discovery of Anthraquinone Biosynthesis in Senna tora.</title>
        <authorList>
            <person name="Kang S.-H."/>
            <person name="Pandey R.P."/>
            <person name="Lee C.-M."/>
            <person name="Sim J.-S."/>
            <person name="Jeong J.-T."/>
            <person name="Choi B.-S."/>
            <person name="Jung M."/>
            <person name="Ginzburg D."/>
            <person name="Zhao K."/>
            <person name="Won S.Y."/>
            <person name="Oh T.-J."/>
            <person name="Yu Y."/>
            <person name="Kim N.-H."/>
            <person name="Lee O.R."/>
            <person name="Lee T.-H."/>
            <person name="Bashyal P."/>
            <person name="Kim T.-S."/>
            <person name="Lee W.-H."/>
            <person name="Kawkins C."/>
            <person name="Kim C.-K."/>
            <person name="Kim J.S."/>
            <person name="Ahn B.O."/>
            <person name="Rhee S.Y."/>
            <person name="Sohng J.K."/>
        </authorList>
    </citation>
    <scope>NUCLEOTIDE SEQUENCE</scope>
    <source>
        <tissue evidence="1">Leaf</tissue>
    </source>
</reference>
<organism evidence="1 2">
    <name type="scientific">Senna tora</name>
    <dbReference type="NCBI Taxonomy" id="362788"/>
    <lineage>
        <taxon>Eukaryota</taxon>
        <taxon>Viridiplantae</taxon>
        <taxon>Streptophyta</taxon>
        <taxon>Embryophyta</taxon>
        <taxon>Tracheophyta</taxon>
        <taxon>Spermatophyta</taxon>
        <taxon>Magnoliopsida</taxon>
        <taxon>eudicotyledons</taxon>
        <taxon>Gunneridae</taxon>
        <taxon>Pentapetalae</taxon>
        <taxon>rosids</taxon>
        <taxon>fabids</taxon>
        <taxon>Fabales</taxon>
        <taxon>Fabaceae</taxon>
        <taxon>Caesalpinioideae</taxon>
        <taxon>Cassia clade</taxon>
        <taxon>Senna</taxon>
    </lineage>
</organism>
<gene>
    <name evidence="1" type="ORF">G2W53_044622</name>
</gene>
<evidence type="ECO:0000313" key="1">
    <source>
        <dbReference type="EMBL" id="KAF7800873.1"/>
    </source>
</evidence>
<dbReference type="Proteomes" id="UP000634136">
    <property type="component" value="Unassembled WGS sequence"/>
</dbReference>
<accession>A0A834SCB7</accession>
<comment type="caution">
    <text evidence="1">The sequence shown here is derived from an EMBL/GenBank/DDBJ whole genome shotgun (WGS) entry which is preliminary data.</text>
</comment>
<keyword evidence="2" id="KW-1185">Reference proteome</keyword>
<sequence length="244" mass="28136">MGDRFWVDGDRRVSKSSSIKDLAARKSDFLETSREVDRRATDSDGLETSWEASLCHRLHFDPAYTREILPRKKVDPWVIDFGWTTTNGYPSRRPSKIWPRASRITLKLLGRDHFDSPYAREILPSKKVEPRVIDFGWTATNGDTCHRPSKISLRTSRIALKLLGRFPCVIGFILTQYMHRRFCLEKKLTHNSMSFVGRRFTRSTAGRPTRMALKLLGRPPYVIGIILTPHMHIRVCLGKKLNLG</sequence>
<proteinExistence type="predicted"/>
<dbReference type="AlphaFoldDB" id="A0A834SCB7"/>
<name>A0A834SCB7_9FABA</name>